<organism evidence="1">
    <name type="scientific">marine sediment metagenome</name>
    <dbReference type="NCBI Taxonomy" id="412755"/>
    <lineage>
        <taxon>unclassified sequences</taxon>
        <taxon>metagenomes</taxon>
        <taxon>ecological metagenomes</taxon>
    </lineage>
</organism>
<proteinExistence type="predicted"/>
<protein>
    <submittedName>
        <fullName evidence="1">Uncharacterized protein</fullName>
    </submittedName>
</protein>
<evidence type="ECO:0000313" key="1">
    <source>
        <dbReference type="EMBL" id="KKM20239.1"/>
    </source>
</evidence>
<dbReference type="EMBL" id="LAZR01013808">
    <property type="protein sequence ID" value="KKM20239.1"/>
    <property type="molecule type" value="Genomic_DNA"/>
</dbReference>
<comment type="caution">
    <text evidence="1">The sequence shown here is derived from an EMBL/GenBank/DDBJ whole genome shotgun (WGS) entry which is preliminary data.</text>
</comment>
<gene>
    <name evidence="1" type="ORF">LCGC14_1647400</name>
</gene>
<accession>A0A0F9IKC5</accession>
<sequence length="106" mass="12661">MSQGDLDDYRCAGDLSRGNFVFRSRMEQFMSLAKINIFSPKFHPEFPSGLGYLYSIVLNHGAKIKRVKKKWFRQHYTIHVDNIDSCRDGEFVFHLTPQDSWWEWVW</sequence>
<reference evidence="1" key="1">
    <citation type="journal article" date="2015" name="Nature">
        <title>Complex archaea that bridge the gap between prokaryotes and eukaryotes.</title>
        <authorList>
            <person name="Spang A."/>
            <person name="Saw J.H."/>
            <person name="Jorgensen S.L."/>
            <person name="Zaremba-Niedzwiedzka K."/>
            <person name="Martijn J."/>
            <person name="Lind A.E."/>
            <person name="van Eijk R."/>
            <person name="Schleper C."/>
            <person name="Guy L."/>
            <person name="Ettema T.J."/>
        </authorList>
    </citation>
    <scope>NUCLEOTIDE SEQUENCE</scope>
</reference>
<dbReference type="AlphaFoldDB" id="A0A0F9IKC5"/>
<name>A0A0F9IKC5_9ZZZZ</name>